<dbReference type="GO" id="GO:0060090">
    <property type="term" value="F:molecular adaptor activity"/>
    <property type="evidence" value="ECO:0007669"/>
    <property type="project" value="TreeGrafter"/>
</dbReference>
<proteinExistence type="inferred from homology"/>
<accession>A0A5N6KQP5</accession>
<comment type="caution">
    <text evidence="7">The sequence shown here is derived from an EMBL/GenBank/DDBJ whole genome shotgun (WGS) entry which is preliminary data.</text>
</comment>
<feature type="compositionally biased region" description="Low complexity" evidence="5">
    <location>
        <begin position="362"/>
        <end position="372"/>
    </location>
</feature>
<feature type="region of interest" description="Disordered" evidence="5">
    <location>
        <begin position="351"/>
        <end position="448"/>
    </location>
</feature>
<evidence type="ECO:0000256" key="5">
    <source>
        <dbReference type="SAM" id="MobiDB-lite"/>
    </source>
</evidence>
<dbReference type="Proteomes" id="UP000327013">
    <property type="component" value="Unassembled WGS sequence"/>
</dbReference>
<evidence type="ECO:0000313" key="7">
    <source>
        <dbReference type="EMBL" id="KAB8338965.1"/>
    </source>
</evidence>
<gene>
    <name evidence="7" type="ORF">FH972_021905</name>
</gene>
<dbReference type="SMART" id="SM00028">
    <property type="entry name" value="TPR"/>
    <property type="match status" value="3"/>
</dbReference>
<dbReference type="InterPro" id="IPR019734">
    <property type="entry name" value="TPR_rpt"/>
</dbReference>
<dbReference type="PROSITE" id="PS50293">
    <property type="entry name" value="TPR_REGION"/>
    <property type="match status" value="1"/>
</dbReference>
<feature type="region of interest" description="Disordered" evidence="5">
    <location>
        <begin position="320"/>
        <end position="339"/>
    </location>
</feature>
<reference evidence="7 8" key="1">
    <citation type="submission" date="2019-06" db="EMBL/GenBank/DDBJ databases">
        <title>A chromosomal-level reference genome of Carpinus fangiana (Coryloideae, Betulaceae).</title>
        <authorList>
            <person name="Yang X."/>
            <person name="Wang Z."/>
            <person name="Zhang L."/>
            <person name="Hao G."/>
            <person name="Liu J."/>
            <person name="Yang Y."/>
        </authorList>
    </citation>
    <scope>NUCLEOTIDE SEQUENCE [LARGE SCALE GENOMIC DNA]</scope>
    <source>
        <strain evidence="7">Cfa_2016G</strain>
        <tissue evidence="7">Leaf</tissue>
    </source>
</reference>
<dbReference type="OrthoDB" id="1099320at2759"/>
<dbReference type="SUPFAM" id="SSF48452">
    <property type="entry name" value="TPR-like"/>
    <property type="match status" value="1"/>
</dbReference>
<protein>
    <recommendedName>
        <fullName evidence="6">STI1 domain-containing protein</fullName>
    </recommendedName>
</protein>
<keyword evidence="3 4" id="KW-0802">TPR repeat</keyword>
<dbReference type="AlphaFoldDB" id="A0A5N6KQP5"/>
<feature type="region of interest" description="Disordered" evidence="5">
    <location>
        <begin position="232"/>
        <end position="281"/>
    </location>
</feature>
<evidence type="ECO:0000259" key="6">
    <source>
        <dbReference type="SMART" id="SM00727"/>
    </source>
</evidence>
<feature type="compositionally biased region" description="Basic and acidic residues" evidence="5">
    <location>
        <begin position="436"/>
        <end position="448"/>
    </location>
</feature>
<dbReference type="Pfam" id="PF13414">
    <property type="entry name" value="TPR_11"/>
    <property type="match status" value="1"/>
</dbReference>
<feature type="region of interest" description="Disordered" evidence="5">
    <location>
        <begin position="84"/>
        <end position="113"/>
    </location>
</feature>
<dbReference type="Gene3D" id="1.20.5.420">
    <property type="entry name" value="Immunoglobulin FC, subunit C"/>
    <property type="match status" value="1"/>
</dbReference>
<keyword evidence="2" id="KW-0677">Repeat</keyword>
<evidence type="ECO:0000313" key="8">
    <source>
        <dbReference type="Proteomes" id="UP000327013"/>
    </source>
</evidence>
<dbReference type="InterPro" id="IPR047150">
    <property type="entry name" value="SGT"/>
</dbReference>
<feature type="compositionally biased region" description="Gly residues" evidence="5">
    <location>
        <begin position="321"/>
        <end position="330"/>
    </location>
</feature>
<dbReference type="FunFam" id="1.20.5.420:FF:000005">
    <property type="entry name" value="Hsc70 cochaperone (SGT), putative"/>
    <property type="match status" value="1"/>
</dbReference>
<dbReference type="Gene3D" id="1.25.40.10">
    <property type="entry name" value="Tetratricopeptide repeat domain"/>
    <property type="match status" value="1"/>
</dbReference>
<comment type="similarity">
    <text evidence="1">Belongs to the SGT family.</text>
</comment>
<feature type="compositionally biased region" description="Low complexity" evidence="5">
    <location>
        <begin position="242"/>
        <end position="266"/>
    </location>
</feature>
<dbReference type="FunFam" id="1.10.260.100:FF:000011">
    <property type="entry name" value="TPR Domain containing protein"/>
    <property type="match status" value="1"/>
</dbReference>
<evidence type="ECO:0000256" key="2">
    <source>
        <dbReference type="ARBA" id="ARBA00022737"/>
    </source>
</evidence>
<evidence type="ECO:0000256" key="1">
    <source>
        <dbReference type="ARBA" id="ARBA00008175"/>
    </source>
</evidence>
<feature type="compositionally biased region" description="Polar residues" evidence="5">
    <location>
        <begin position="101"/>
        <end position="111"/>
    </location>
</feature>
<evidence type="ECO:0000256" key="3">
    <source>
        <dbReference type="ARBA" id="ARBA00022803"/>
    </source>
</evidence>
<dbReference type="SMART" id="SM00727">
    <property type="entry name" value="STI1"/>
    <property type="match status" value="1"/>
</dbReference>
<dbReference type="GO" id="GO:0016020">
    <property type="term" value="C:membrane"/>
    <property type="evidence" value="ECO:0007669"/>
    <property type="project" value="TreeGrafter"/>
</dbReference>
<dbReference type="PANTHER" id="PTHR45831:SF2">
    <property type="entry name" value="LD24721P"/>
    <property type="match status" value="1"/>
</dbReference>
<dbReference type="InterPro" id="IPR032374">
    <property type="entry name" value="SGTA_dimer"/>
</dbReference>
<dbReference type="GO" id="GO:0072380">
    <property type="term" value="C:TRC complex"/>
    <property type="evidence" value="ECO:0007669"/>
    <property type="project" value="TreeGrafter"/>
</dbReference>
<dbReference type="Gene3D" id="1.10.260.100">
    <property type="match status" value="1"/>
</dbReference>
<keyword evidence="8" id="KW-1185">Reference proteome</keyword>
<dbReference type="InterPro" id="IPR011990">
    <property type="entry name" value="TPR-like_helical_dom_sf"/>
</dbReference>
<dbReference type="EMBL" id="VIBQ01000010">
    <property type="protein sequence ID" value="KAB8338965.1"/>
    <property type="molecule type" value="Genomic_DNA"/>
</dbReference>
<dbReference type="FunFam" id="1.25.40.10:FF:000207">
    <property type="entry name" value="Small glutamine-rich tetratricopeptide repeat-containing protein"/>
    <property type="match status" value="1"/>
</dbReference>
<sequence length="448" mass="46710">MSQASSSPAETKKRLALAIVDFLNTSLTDGTVAQDDRESIEVASSCISDAFKIDPSSTTATSEALDSDQSLFKIYSVYENIRGKSTSSTKGESNTEEAKPSTPTIPATSAKNPEAEALKGQGNVAMQGKDYAKAIEMYSKAIELSPTNPIYLSNRAAAYSATSQHELARNDAEMAVASDPQYTKAWSRLGLARYALGDAKGSMDAYKNGIDAEGSGGSDAMKRGYETAKRRVQETNDEANVGSTRAASPGSASAGGVPDLGGLASMLGGGGPGGQGGGMPDLSSLMNNPMMRQMAQNIMSNPSAMQNMMSNPRIQQMMNQFGGGAGGTESGDGPDLASLMQDPSIAELARNFMGGAGGAPGSGAPAPRCGSPAEGGGLGCASDATRDRDTGNWRQCNWTTCVDADEGGRGGGGSRRHGGDKDNRQDYSAPWRRGRDRWGSRRCPDQWV</sequence>
<name>A0A5N6KQP5_9ROSI</name>
<dbReference type="Pfam" id="PF16546">
    <property type="entry name" value="SGTA_dimer"/>
    <property type="match status" value="1"/>
</dbReference>
<dbReference type="PROSITE" id="PS50005">
    <property type="entry name" value="TPR"/>
    <property type="match status" value="1"/>
</dbReference>
<dbReference type="PANTHER" id="PTHR45831">
    <property type="entry name" value="LD24721P"/>
    <property type="match status" value="1"/>
</dbReference>
<feature type="compositionally biased region" description="Gly residues" evidence="5">
    <location>
        <begin position="267"/>
        <end position="279"/>
    </location>
</feature>
<feature type="repeat" description="TPR" evidence="4">
    <location>
        <begin position="115"/>
        <end position="148"/>
    </location>
</feature>
<dbReference type="GO" id="GO:0006620">
    <property type="term" value="P:post-translational protein targeting to endoplasmic reticulum membrane"/>
    <property type="evidence" value="ECO:0007669"/>
    <property type="project" value="TreeGrafter"/>
</dbReference>
<evidence type="ECO:0000256" key="4">
    <source>
        <dbReference type="PROSITE-ProRule" id="PRU00339"/>
    </source>
</evidence>
<dbReference type="InterPro" id="IPR006636">
    <property type="entry name" value="STI1_HS-bd"/>
</dbReference>
<organism evidence="7 8">
    <name type="scientific">Carpinus fangiana</name>
    <dbReference type="NCBI Taxonomy" id="176857"/>
    <lineage>
        <taxon>Eukaryota</taxon>
        <taxon>Viridiplantae</taxon>
        <taxon>Streptophyta</taxon>
        <taxon>Embryophyta</taxon>
        <taxon>Tracheophyta</taxon>
        <taxon>Spermatophyta</taxon>
        <taxon>Magnoliopsida</taxon>
        <taxon>eudicotyledons</taxon>
        <taxon>Gunneridae</taxon>
        <taxon>Pentapetalae</taxon>
        <taxon>rosids</taxon>
        <taxon>fabids</taxon>
        <taxon>Fagales</taxon>
        <taxon>Betulaceae</taxon>
        <taxon>Carpinus</taxon>
    </lineage>
</organism>
<feature type="domain" description="STI1" evidence="6">
    <location>
        <begin position="279"/>
        <end position="318"/>
    </location>
</feature>